<name>A0AAV1B0R9_VICFA</name>
<dbReference type="PANTHER" id="PTHR36046:SF1">
    <property type="entry name" value="DUF6737 DOMAIN-CONTAINING PROTEIN"/>
    <property type="match status" value="1"/>
</dbReference>
<protein>
    <recommendedName>
        <fullName evidence="3">DUF6737 domain-containing protein</fullName>
    </recommendedName>
</protein>
<dbReference type="PANTHER" id="PTHR36046">
    <property type="entry name" value="PROTEIN, PUTATIVE-RELATED"/>
    <property type="match status" value="1"/>
</dbReference>
<evidence type="ECO:0000256" key="2">
    <source>
        <dbReference type="SAM" id="Phobius"/>
    </source>
</evidence>
<accession>A0AAV1B0R9</accession>
<reference evidence="4 5" key="1">
    <citation type="submission" date="2023-01" db="EMBL/GenBank/DDBJ databases">
        <authorList>
            <person name="Kreplak J."/>
        </authorList>
    </citation>
    <scope>NUCLEOTIDE SEQUENCE [LARGE SCALE GENOMIC DNA]</scope>
</reference>
<evidence type="ECO:0000313" key="5">
    <source>
        <dbReference type="Proteomes" id="UP001157006"/>
    </source>
</evidence>
<organism evidence="4 5">
    <name type="scientific">Vicia faba</name>
    <name type="common">Broad bean</name>
    <name type="synonym">Faba vulgaris</name>
    <dbReference type="NCBI Taxonomy" id="3906"/>
    <lineage>
        <taxon>Eukaryota</taxon>
        <taxon>Viridiplantae</taxon>
        <taxon>Streptophyta</taxon>
        <taxon>Embryophyta</taxon>
        <taxon>Tracheophyta</taxon>
        <taxon>Spermatophyta</taxon>
        <taxon>Magnoliopsida</taxon>
        <taxon>eudicotyledons</taxon>
        <taxon>Gunneridae</taxon>
        <taxon>Pentapetalae</taxon>
        <taxon>rosids</taxon>
        <taxon>fabids</taxon>
        <taxon>Fabales</taxon>
        <taxon>Fabaceae</taxon>
        <taxon>Papilionoideae</taxon>
        <taxon>50 kb inversion clade</taxon>
        <taxon>NPAAA clade</taxon>
        <taxon>Hologalegina</taxon>
        <taxon>IRL clade</taxon>
        <taxon>Fabeae</taxon>
        <taxon>Vicia</taxon>
    </lineage>
</organism>
<dbReference type="Proteomes" id="UP001157006">
    <property type="component" value="Chromosome 5"/>
</dbReference>
<keyword evidence="5" id="KW-1185">Reference proteome</keyword>
<feature type="region of interest" description="Disordered" evidence="1">
    <location>
        <begin position="41"/>
        <end position="60"/>
    </location>
</feature>
<keyword evidence="2" id="KW-0812">Transmembrane</keyword>
<feature type="transmembrane region" description="Helical" evidence="2">
    <location>
        <begin position="123"/>
        <end position="142"/>
    </location>
</feature>
<dbReference type="GO" id="GO:0009507">
    <property type="term" value="C:chloroplast"/>
    <property type="evidence" value="ECO:0007669"/>
    <property type="project" value="TreeGrafter"/>
</dbReference>
<feature type="domain" description="DUF6737" evidence="3">
    <location>
        <begin position="88"/>
        <end position="144"/>
    </location>
</feature>
<sequence length="168" mass="18977">MATVPLLVLPISPLHRRPSSPPTPTPHSHIHSFSTPIFTNSSTNKPSPVHGINPSDSRRDNPLFLDENNAVVDDMDGYLNNLSLEYESVWDTKPAWCQPWTIALTGVSIVAISWLVFQSVVVTSAISLLIFAWWYIFLYSYPKAYSAMIAERRERITDGVEDTYGRRK</sequence>
<evidence type="ECO:0000259" key="3">
    <source>
        <dbReference type="Pfam" id="PF20522"/>
    </source>
</evidence>
<keyword evidence="2" id="KW-0472">Membrane</keyword>
<evidence type="ECO:0000256" key="1">
    <source>
        <dbReference type="SAM" id="MobiDB-lite"/>
    </source>
</evidence>
<keyword evidence="2" id="KW-1133">Transmembrane helix</keyword>
<gene>
    <name evidence="4" type="ORF">VFH_V119520</name>
</gene>
<proteinExistence type="predicted"/>
<dbReference type="InterPro" id="IPR046625">
    <property type="entry name" value="DUF6737"/>
</dbReference>
<evidence type="ECO:0000313" key="4">
    <source>
        <dbReference type="EMBL" id="CAI8614222.1"/>
    </source>
</evidence>
<dbReference type="Pfam" id="PF20522">
    <property type="entry name" value="DUF6737"/>
    <property type="match status" value="1"/>
</dbReference>
<dbReference type="EMBL" id="OX451740">
    <property type="protein sequence ID" value="CAI8614222.1"/>
    <property type="molecule type" value="Genomic_DNA"/>
</dbReference>
<dbReference type="AlphaFoldDB" id="A0AAV1B0R9"/>